<name>A0A7J6GZP7_CANSA</name>
<organism evidence="1 2">
    <name type="scientific">Cannabis sativa</name>
    <name type="common">Hemp</name>
    <name type="synonym">Marijuana</name>
    <dbReference type="NCBI Taxonomy" id="3483"/>
    <lineage>
        <taxon>Eukaryota</taxon>
        <taxon>Viridiplantae</taxon>
        <taxon>Streptophyta</taxon>
        <taxon>Embryophyta</taxon>
        <taxon>Tracheophyta</taxon>
        <taxon>Spermatophyta</taxon>
        <taxon>Magnoliopsida</taxon>
        <taxon>eudicotyledons</taxon>
        <taxon>Gunneridae</taxon>
        <taxon>Pentapetalae</taxon>
        <taxon>rosids</taxon>
        <taxon>fabids</taxon>
        <taxon>Rosales</taxon>
        <taxon>Cannabaceae</taxon>
        <taxon>Cannabis</taxon>
    </lineage>
</organism>
<dbReference type="EMBL" id="JAATIQ010000074">
    <property type="protein sequence ID" value="KAF4388413.1"/>
    <property type="molecule type" value="Genomic_DNA"/>
</dbReference>
<proteinExistence type="predicted"/>
<accession>A0A7J6GZP7</accession>
<evidence type="ECO:0000313" key="2">
    <source>
        <dbReference type="Proteomes" id="UP000583929"/>
    </source>
</evidence>
<reference evidence="1 2" key="1">
    <citation type="journal article" date="2020" name="bioRxiv">
        <title>Sequence and annotation of 42 cannabis genomes reveals extensive copy number variation in cannabinoid synthesis and pathogen resistance genes.</title>
        <authorList>
            <person name="Mckernan K.J."/>
            <person name="Helbert Y."/>
            <person name="Kane L.T."/>
            <person name="Ebling H."/>
            <person name="Zhang L."/>
            <person name="Liu B."/>
            <person name="Eaton Z."/>
            <person name="Mclaughlin S."/>
            <person name="Kingan S."/>
            <person name="Baybayan P."/>
            <person name="Concepcion G."/>
            <person name="Jordan M."/>
            <person name="Riva A."/>
            <person name="Barbazuk W."/>
            <person name="Harkins T."/>
        </authorList>
    </citation>
    <scope>NUCLEOTIDE SEQUENCE [LARGE SCALE GENOMIC DNA]</scope>
    <source>
        <strain evidence="2">cv. Jamaican Lion 4</strain>
        <tissue evidence="1">Leaf</tissue>
    </source>
</reference>
<evidence type="ECO:0000313" key="1">
    <source>
        <dbReference type="EMBL" id="KAF4388413.1"/>
    </source>
</evidence>
<dbReference type="Proteomes" id="UP000583929">
    <property type="component" value="Unassembled WGS sequence"/>
</dbReference>
<comment type="caution">
    <text evidence="1">The sequence shown here is derived from an EMBL/GenBank/DDBJ whole genome shotgun (WGS) entry which is preliminary data.</text>
</comment>
<protein>
    <submittedName>
        <fullName evidence="1">Uncharacterized protein</fullName>
    </submittedName>
</protein>
<sequence length="71" mass="7833">MNDDSLVFGRDNGGDTKTIKRILLTFETASGEKINFEKSAITFSLNVQQVDQDGVLRVLGLTSVATHDKYL</sequence>
<gene>
    <name evidence="1" type="ORF">G4B88_013250</name>
</gene>
<keyword evidence="2" id="KW-1185">Reference proteome</keyword>
<dbReference type="AlphaFoldDB" id="A0A7J6GZP7"/>